<dbReference type="SUPFAM" id="SSF47413">
    <property type="entry name" value="lambda repressor-like DNA-binding domains"/>
    <property type="match status" value="1"/>
</dbReference>
<dbReference type="EMBL" id="CP068595">
    <property type="protein sequence ID" value="QQZ58927.1"/>
    <property type="molecule type" value="Genomic_DNA"/>
</dbReference>
<dbReference type="Gene3D" id="1.10.260.40">
    <property type="entry name" value="lambda repressor-like DNA-binding domains"/>
    <property type="match status" value="1"/>
</dbReference>
<protein>
    <submittedName>
        <fullName evidence="1">Transcriptional regulator</fullName>
    </submittedName>
</protein>
<evidence type="ECO:0000313" key="1">
    <source>
        <dbReference type="EMBL" id="QQZ58927.1"/>
    </source>
</evidence>
<name>A0A974P8Z2_9BACL</name>
<organism evidence="1 2">
    <name type="scientific">Paenibacillus sonchi</name>
    <dbReference type="NCBI Taxonomy" id="373687"/>
    <lineage>
        <taxon>Bacteria</taxon>
        <taxon>Bacillati</taxon>
        <taxon>Bacillota</taxon>
        <taxon>Bacilli</taxon>
        <taxon>Bacillales</taxon>
        <taxon>Paenibacillaceae</taxon>
        <taxon>Paenibacillus</taxon>
        <taxon>Paenibacillus sonchi group</taxon>
    </lineage>
</organism>
<proteinExistence type="predicted"/>
<reference evidence="1 2" key="1">
    <citation type="submission" date="2021-01" db="EMBL/GenBank/DDBJ databases">
        <title>Whole genome sequence of Paenibacillus sonchi LMG 24727 for comparative genomics.</title>
        <authorList>
            <person name="Lee G."/>
            <person name="Kim M.-J."/>
            <person name="Lim K."/>
            <person name="Shin J.-H."/>
        </authorList>
    </citation>
    <scope>NUCLEOTIDE SEQUENCE [LARGE SCALE GENOMIC DNA]</scope>
    <source>
        <strain evidence="1 2">LMG 24727</strain>
    </source>
</reference>
<dbReference type="Proteomes" id="UP000595841">
    <property type="component" value="Chromosome"/>
</dbReference>
<dbReference type="RefSeq" id="WP_039833865.1">
    <property type="nucleotide sequence ID" value="NZ_CP068595.1"/>
</dbReference>
<dbReference type="KEGG" id="pson:JI735_19550"/>
<gene>
    <name evidence="1" type="ORF">JI735_19550</name>
</gene>
<dbReference type="GO" id="GO:0003677">
    <property type="term" value="F:DNA binding"/>
    <property type="evidence" value="ECO:0007669"/>
    <property type="project" value="InterPro"/>
</dbReference>
<sequence length="113" mass="12308">MGKYDHLKKGYREAVSILREVPGVAEYADSAEVAIGRMITERRKELGYDLQQLADVSGVSFADVCVIEMGLTHHRAGLVVTPDALSKLFKALQIEGLRPMADEEAAAYAANEA</sequence>
<keyword evidence="2" id="KW-1185">Reference proteome</keyword>
<dbReference type="InterPro" id="IPR010982">
    <property type="entry name" value="Lambda_DNA-bd_dom_sf"/>
</dbReference>
<evidence type="ECO:0000313" key="2">
    <source>
        <dbReference type="Proteomes" id="UP000595841"/>
    </source>
</evidence>
<accession>A0A974P8Z2</accession>
<dbReference type="AlphaFoldDB" id="A0A974P8Z2"/>